<dbReference type="CDD" id="cd22770">
    <property type="entry name" value="OTU_OTUD3"/>
    <property type="match status" value="1"/>
</dbReference>
<name>A0A8B8EYA7_CRAVI</name>
<protein>
    <recommendedName>
        <fullName evidence="13">OTU domain-containing protein 3</fullName>
        <ecNumber evidence="4">3.4.19.12</ecNumber>
    </recommendedName>
</protein>
<dbReference type="AlphaFoldDB" id="A0A8B8EYA7"/>
<evidence type="ECO:0000256" key="8">
    <source>
        <dbReference type="ARBA" id="ARBA00022801"/>
    </source>
</evidence>
<evidence type="ECO:0000256" key="10">
    <source>
        <dbReference type="ARBA" id="ARBA00022990"/>
    </source>
</evidence>
<dbReference type="GO" id="GO:0016579">
    <property type="term" value="P:protein deubiquitination"/>
    <property type="evidence" value="ECO:0007669"/>
    <property type="project" value="TreeGrafter"/>
</dbReference>
<reference evidence="17" key="1">
    <citation type="submission" date="2025-08" db="UniProtKB">
        <authorList>
            <consortium name="RefSeq"/>
        </authorList>
    </citation>
    <scope>IDENTIFICATION</scope>
    <source>
        <tissue evidence="17">Whole sample</tissue>
    </source>
</reference>
<feature type="compositionally biased region" description="Basic and acidic residues" evidence="14">
    <location>
        <begin position="357"/>
        <end position="377"/>
    </location>
</feature>
<feature type="compositionally biased region" description="Low complexity" evidence="14">
    <location>
        <begin position="335"/>
        <end position="344"/>
    </location>
</feature>
<keyword evidence="10" id="KW-0007">Acetylation</keyword>
<gene>
    <name evidence="17" type="primary">LOC111137685</name>
</gene>
<feature type="compositionally biased region" description="Polar residues" evidence="14">
    <location>
        <begin position="304"/>
        <end position="317"/>
    </location>
</feature>
<dbReference type="GO" id="GO:0004843">
    <property type="term" value="F:cysteine-type deubiquitinase activity"/>
    <property type="evidence" value="ECO:0007669"/>
    <property type="project" value="UniProtKB-EC"/>
</dbReference>
<dbReference type="GO" id="GO:0005634">
    <property type="term" value="C:nucleus"/>
    <property type="evidence" value="ECO:0007669"/>
    <property type="project" value="UniProtKB-SubCell"/>
</dbReference>
<evidence type="ECO:0000256" key="11">
    <source>
        <dbReference type="ARBA" id="ARBA00023242"/>
    </source>
</evidence>
<dbReference type="FunFam" id="3.90.70.80:FF:000005">
    <property type="entry name" value="OTU domain-containing protein 3"/>
    <property type="match status" value="1"/>
</dbReference>
<keyword evidence="9" id="KW-0788">Thiol protease</keyword>
<dbReference type="Gene3D" id="3.90.70.80">
    <property type="match status" value="1"/>
</dbReference>
<comment type="subcellular location">
    <subcellularLocation>
        <location evidence="3">Cytoplasm</location>
    </subcellularLocation>
    <subcellularLocation>
        <location evidence="2">Nucleus</location>
    </subcellularLocation>
</comment>
<dbReference type="Pfam" id="PF02338">
    <property type="entry name" value="OTU"/>
    <property type="match status" value="1"/>
</dbReference>
<dbReference type="SUPFAM" id="SSF54001">
    <property type="entry name" value="Cysteine proteinases"/>
    <property type="match status" value="1"/>
</dbReference>
<dbReference type="GO" id="GO:0006508">
    <property type="term" value="P:proteolysis"/>
    <property type="evidence" value="ECO:0007669"/>
    <property type="project" value="UniProtKB-KW"/>
</dbReference>
<evidence type="ECO:0000256" key="4">
    <source>
        <dbReference type="ARBA" id="ARBA00012759"/>
    </source>
</evidence>
<keyword evidence="11" id="KW-0539">Nucleus</keyword>
<keyword evidence="5" id="KW-0963">Cytoplasm</keyword>
<evidence type="ECO:0000256" key="6">
    <source>
        <dbReference type="ARBA" id="ARBA00022670"/>
    </source>
</evidence>
<dbReference type="GO" id="GO:0005737">
    <property type="term" value="C:cytoplasm"/>
    <property type="evidence" value="ECO:0007669"/>
    <property type="project" value="UniProtKB-SubCell"/>
</dbReference>
<accession>A0A8B8EYA7</accession>
<evidence type="ECO:0000259" key="15">
    <source>
        <dbReference type="PROSITE" id="PS50802"/>
    </source>
</evidence>
<keyword evidence="8" id="KW-0378">Hydrolase</keyword>
<evidence type="ECO:0000256" key="5">
    <source>
        <dbReference type="ARBA" id="ARBA00022490"/>
    </source>
</evidence>
<evidence type="ECO:0000256" key="1">
    <source>
        <dbReference type="ARBA" id="ARBA00000707"/>
    </source>
</evidence>
<evidence type="ECO:0000256" key="12">
    <source>
        <dbReference type="ARBA" id="ARBA00059041"/>
    </source>
</evidence>
<feature type="region of interest" description="Disordered" evidence="14">
    <location>
        <begin position="304"/>
        <end position="389"/>
    </location>
</feature>
<feature type="domain" description="OTU" evidence="15">
    <location>
        <begin position="68"/>
        <end position="194"/>
    </location>
</feature>
<dbReference type="InterPro" id="IPR003323">
    <property type="entry name" value="OTU_dom"/>
</dbReference>
<evidence type="ECO:0000256" key="3">
    <source>
        <dbReference type="ARBA" id="ARBA00004496"/>
    </source>
</evidence>
<dbReference type="Proteomes" id="UP000694844">
    <property type="component" value="Chromosome 5"/>
</dbReference>
<evidence type="ECO:0000313" key="17">
    <source>
        <dbReference type="RefSeq" id="XP_022344976.1"/>
    </source>
</evidence>
<comment type="function">
    <text evidence="12">Deubiquitinating enzyme that hydrolyzes 'Lys-6'- and 'Lys-11'-linked polyubiquitin. Also hydrolyzes heterotypic (mixed and branched) and homotypic chains. Important regulator of energy metabolism. Glucose and fatty acids trigger its nuclear translocation by CBP-dependent acetylation. In the nucleus, deubiquitinates and stabilizes the nuclear receptor PPARD regulating the expression of various genes involved in glucose and lipid metabolism and oxidative phosphorylation. Also acts as a negative regulator of the ribosome quality control (RQC) by mediating deubiquitination of 40S ribosomal proteins RPS10/eS10 and RPS20/uS10, thereby antagonizing ZNF598-mediated 40S ubiquitination.</text>
</comment>
<dbReference type="GeneID" id="111137685"/>
<keyword evidence="7" id="KW-0833">Ubl conjugation pathway</keyword>
<dbReference type="PROSITE" id="PS50802">
    <property type="entry name" value="OTU"/>
    <property type="match status" value="1"/>
</dbReference>
<organism evidence="16 17">
    <name type="scientific">Crassostrea virginica</name>
    <name type="common">Eastern oyster</name>
    <dbReference type="NCBI Taxonomy" id="6565"/>
    <lineage>
        <taxon>Eukaryota</taxon>
        <taxon>Metazoa</taxon>
        <taxon>Spiralia</taxon>
        <taxon>Lophotrochozoa</taxon>
        <taxon>Mollusca</taxon>
        <taxon>Bivalvia</taxon>
        <taxon>Autobranchia</taxon>
        <taxon>Pteriomorphia</taxon>
        <taxon>Ostreida</taxon>
        <taxon>Ostreoidea</taxon>
        <taxon>Ostreidae</taxon>
        <taxon>Crassostrea</taxon>
    </lineage>
</organism>
<comment type="catalytic activity">
    <reaction evidence="1">
        <text>Thiol-dependent hydrolysis of ester, thioester, amide, peptide and isopeptide bonds formed by the C-terminal Gly of ubiquitin (a 76-residue protein attached to proteins as an intracellular targeting signal).</text>
        <dbReference type="EC" id="3.4.19.12"/>
    </reaction>
</comment>
<dbReference type="RefSeq" id="XP_022344976.1">
    <property type="nucleotide sequence ID" value="XM_022489268.1"/>
</dbReference>
<dbReference type="InterPro" id="IPR038765">
    <property type="entry name" value="Papain-like_cys_pep_sf"/>
</dbReference>
<evidence type="ECO:0000256" key="2">
    <source>
        <dbReference type="ARBA" id="ARBA00004123"/>
    </source>
</evidence>
<evidence type="ECO:0000313" key="16">
    <source>
        <dbReference type="Proteomes" id="UP000694844"/>
    </source>
</evidence>
<keyword evidence="6" id="KW-0645">Protease</keyword>
<evidence type="ECO:0000256" key="9">
    <source>
        <dbReference type="ARBA" id="ARBA00022807"/>
    </source>
</evidence>
<dbReference type="CDD" id="cd14279">
    <property type="entry name" value="CUE"/>
    <property type="match status" value="1"/>
</dbReference>
<proteinExistence type="predicted"/>
<dbReference type="PANTHER" id="PTHR12419:SF7">
    <property type="entry name" value="OTU DOMAIN-CONTAINING PROTEIN 3"/>
    <property type="match status" value="1"/>
</dbReference>
<dbReference type="OrthoDB" id="415023at2759"/>
<dbReference type="PANTHER" id="PTHR12419">
    <property type="entry name" value="OTU DOMAIN CONTAINING PROTEIN"/>
    <property type="match status" value="1"/>
</dbReference>
<keyword evidence="16" id="KW-1185">Reference proteome</keyword>
<dbReference type="EC" id="3.4.19.12" evidence="4"/>
<dbReference type="KEGG" id="cvn:111137685"/>
<evidence type="ECO:0000256" key="14">
    <source>
        <dbReference type="SAM" id="MobiDB-lite"/>
    </source>
</evidence>
<sequence length="409" mass="45733">MSARRIQKLRNCDPKMTRIQHNRSDAVTRKREERAVREHYKRERKIESYLADDENFPSFSAQLGKLGLQLRDIPGDGNCLFRALGDQMEGHGRNHFKYRFDVVTYMSDHRDDFEPFVEDDVPFDKHLSNLRKLGTYAGNDAIVAFARLHHVNVLIHQLSAPFLLIQGSQSSLTQVKQIHIAYHNGDHYSSVRKLLDNTESPANIKIKVGQDSEGKGDKSSKMTNGHVTGGVVSAVRDEQSIEEEVMLATGCMDVEQIRDVLTDSGYDVELAIATLMQIMELNGHGVEDSASLTSHLTSTDSGIWSEASRSSAETSLHQKGATHVRENSYGGSSGYGSLSSFPGGARPKQPPQMKSLSSKEKRESKKSEKKKRAEERHKMRVQGRVPQLPVSEEENAVTVVAKDISMMKI</sequence>
<evidence type="ECO:0000256" key="13">
    <source>
        <dbReference type="ARBA" id="ARBA00074859"/>
    </source>
</evidence>
<dbReference type="InterPro" id="IPR050704">
    <property type="entry name" value="Peptidase_C85-like"/>
</dbReference>
<evidence type="ECO:0000256" key="7">
    <source>
        <dbReference type="ARBA" id="ARBA00022786"/>
    </source>
</evidence>